<dbReference type="PANTHER" id="PTHR28650:SF1">
    <property type="entry name" value="PHOSPHATIDYLINOSITOL-GLYCAN BIOSYNTHESIS CLASS X PROTEIN"/>
    <property type="match status" value="1"/>
</dbReference>
<keyword evidence="7 11" id="KW-1133">Transmembrane helix</keyword>
<accession>A0A2V0P156</accession>
<dbReference type="Pfam" id="PF08320">
    <property type="entry name" value="PIG-X"/>
    <property type="match status" value="1"/>
</dbReference>
<dbReference type="InParanoid" id="A0A2V0P156"/>
<keyword evidence="4" id="KW-0337">GPI-anchor biosynthesis</keyword>
<evidence type="ECO:0000256" key="4">
    <source>
        <dbReference type="ARBA" id="ARBA00022502"/>
    </source>
</evidence>
<protein>
    <recommendedName>
        <fullName evidence="14">Protein PBN1</fullName>
    </recommendedName>
</protein>
<evidence type="ECO:0000256" key="2">
    <source>
        <dbReference type="ARBA" id="ARBA00004687"/>
    </source>
</evidence>
<evidence type="ECO:0000256" key="6">
    <source>
        <dbReference type="ARBA" id="ARBA00022824"/>
    </source>
</evidence>
<dbReference type="OrthoDB" id="5546453at2759"/>
<organism evidence="12 13">
    <name type="scientific">Raphidocelis subcapitata</name>
    <dbReference type="NCBI Taxonomy" id="307507"/>
    <lineage>
        <taxon>Eukaryota</taxon>
        <taxon>Viridiplantae</taxon>
        <taxon>Chlorophyta</taxon>
        <taxon>core chlorophytes</taxon>
        <taxon>Chlorophyceae</taxon>
        <taxon>CS clade</taxon>
        <taxon>Sphaeropleales</taxon>
        <taxon>Selenastraceae</taxon>
        <taxon>Raphidocelis</taxon>
    </lineage>
</organism>
<sequence length="329" mass="33531">MPLFCAAAALDAGLGHAAAARFGAPPAALRAAAPWNSAAVRLTRELDGAGFHRTLSLRVDAAGAVPAAAAAAAGPAACRLVLLQPLPSGLFADPYQLEDLRRTSPAAPRFELLGPLDLELPAPACQPTLLAVDLGPPQQQHGSAGAAAAAAGWEAEVPLHAKYAQPVSAGLGGWRWALSGSADIVVPAPWLLFHCPGGVGGLEAVASTRPAARGSSGSPAVEASNGEREEGDQLQEATNDQGQQQDLQEQQQEQGPERGHQEQGQQRDWLALQPPSNVPQLLWRVPVGNLDHAAAVAVATTAVSLACAGAIVWAALGSMRAGSKGGKAL</sequence>
<evidence type="ECO:0000313" key="12">
    <source>
        <dbReference type="EMBL" id="GBF90927.1"/>
    </source>
</evidence>
<dbReference type="GO" id="GO:0006506">
    <property type="term" value="P:GPI anchor biosynthetic process"/>
    <property type="evidence" value="ECO:0007669"/>
    <property type="project" value="UniProtKB-UniPathway"/>
</dbReference>
<feature type="compositionally biased region" description="Low complexity" evidence="10">
    <location>
        <begin position="241"/>
        <end position="254"/>
    </location>
</feature>
<dbReference type="InterPro" id="IPR040039">
    <property type="entry name" value="PIGX"/>
</dbReference>
<comment type="similarity">
    <text evidence="3">Belongs to the PIGX family.</text>
</comment>
<keyword evidence="13" id="KW-1185">Reference proteome</keyword>
<reference evidence="12 13" key="1">
    <citation type="journal article" date="2018" name="Sci. Rep.">
        <title>Raphidocelis subcapitata (=Pseudokirchneriella subcapitata) provides an insight into genome evolution and environmental adaptations in the Sphaeropleales.</title>
        <authorList>
            <person name="Suzuki S."/>
            <person name="Yamaguchi H."/>
            <person name="Nakajima N."/>
            <person name="Kawachi M."/>
        </authorList>
    </citation>
    <scope>NUCLEOTIDE SEQUENCE [LARGE SCALE GENOMIC DNA]</scope>
    <source>
        <strain evidence="12 13">NIES-35</strain>
    </source>
</reference>
<evidence type="ECO:0000256" key="7">
    <source>
        <dbReference type="ARBA" id="ARBA00022989"/>
    </source>
</evidence>
<comment type="caution">
    <text evidence="12">The sequence shown here is derived from an EMBL/GenBank/DDBJ whole genome shotgun (WGS) entry which is preliminary data.</text>
</comment>
<evidence type="ECO:0000256" key="9">
    <source>
        <dbReference type="ARBA" id="ARBA00023180"/>
    </source>
</evidence>
<evidence type="ECO:0000256" key="5">
    <source>
        <dbReference type="ARBA" id="ARBA00022692"/>
    </source>
</evidence>
<evidence type="ECO:0000256" key="3">
    <source>
        <dbReference type="ARBA" id="ARBA00010345"/>
    </source>
</evidence>
<keyword evidence="8 11" id="KW-0472">Membrane</keyword>
<feature type="transmembrane region" description="Helical" evidence="11">
    <location>
        <begin position="294"/>
        <end position="316"/>
    </location>
</feature>
<keyword evidence="9" id="KW-0325">Glycoprotein</keyword>
<evidence type="ECO:0000256" key="11">
    <source>
        <dbReference type="SAM" id="Phobius"/>
    </source>
</evidence>
<name>A0A2V0P156_9CHLO</name>
<dbReference type="UniPathway" id="UPA00196"/>
<comment type="subcellular location">
    <subcellularLocation>
        <location evidence="1">Endoplasmic reticulum membrane</location>
        <topology evidence="1">Single-pass membrane protein</topology>
    </subcellularLocation>
</comment>
<evidence type="ECO:0008006" key="14">
    <source>
        <dbReference type="Google" id="ProtNLM"/>
    </source>
</evidence>
<keyword evidence="6" id="KW-0256">Endoplasmic reticulum</keyword>
<dbReference type="Proteomes" id="UP000247498">
    <property type="component" value="Unassembled WGS sequence"/>
</dbReference>
<evidence type="ECO:0000313" key="13">
    <source>
        <dbReference type="Proteomes" id="UP000247498"/>
    </source>
</evidence>
<dbReference type="SMART" id="SM00780">
    <property type="entry name" value="PIG-X"/>
    <property type="match status" value="1"/>
</dbReference>
<evidence type="ECO:0000256" key="10">
    <source>
        <dbReference type="SAM" id="MobiDB-lite"/>
    </source>
</evidence>
<dbReference type="AlphaFoldDB" id="A0A2V0P156"/>
<keyword evidence="5 11" id="KW-0812">Transmembrane</keyword>
<dbReference type="PANTHER" id="PTHR28650">
    <property type="entry name" value="PHOSPHATIDYLINOSITOL-GLYCAN BIOSYNTHESIS CLASS X PROTEIN"/>
    <property type="match status" value="1"/>
</dbReference>
<proteinExistence type="inferred from homology"/>
<dbReference type="EMBL" id="BDRX01000020">
    <property type="protein sequence ID" value="GBF90927.1"/>
    <property type="molecule type" value="Genomic_DNA"/>
</dbReference>
<evidence type="ECO:0000256" key="8">
    <source>
        <dbReference type="ARBA" id="ARBA00023136"/>
    </source>
</evidence>
<evidence type="ECO:0000256" key="1">
    <source>
        <dbReference type="ARBA" id="ARBA00004389"/>
    </source>
</evidence>
<feature type="region of interest" description="Disordered" evidence="10">
    <location>
        <begin position="209"/>
        <end position="266"/>
    </location>
</feature>
<dbReference type="GO" id="GO:0005789">
    <property type="term" value="C:endoplasmic reticulum membrane"/>
    <property type="evidence" value="ECO:0007669"/>
    <property type="project" value="UniProtKB-SubCell"/>
</dbReference>
<comment type="pathway">
    <text evidence="2">Glycolipid biosynthesis; glycosylphosphatidylinositol-anchor biosynthesis.</text>
</comment>
<dbReference type="InterPro" id="IPR013233">
    <property type="entry name" value="PIG-X/PBN1"/>
</dbReference>
<gene>
    <name evidence="12" type="ORF">Rsub_03782</name>
</gene>